<proteinExistence type="inferred from homology"/>
<keyword evidence="2" id="KW-0378">Hydrolase</keyword>
<sequence>MASLPAKIIKPLFRVMMKRDILDPEHLVRHLRKVMNAPLLPSLLPSGVSLRYARVADIPGQWLTTATPTVTLLFLHGGAFVGGRLDTYHNFCGRLAQALNARIFLADYRLAPEHPYPAAPDDALSVYRELIDDSRPLVVAGDSAGGNLTLVTLLRARDEGLPMPVCAIAISPGADATGELMSRQANNDSDPMLSQAMIDGATKLYLQGADPLHPYASPCRGDYRQLPPLMLTVSEEECLRDDAYAVAERARQAGVPVKLLSRPDMPHVWPILRLLLPEARKDTERLINFVQTQLRSAPVKAQNRHDFGNDVPACSNVQETVA</sequence>
<organism evidence="5 6">
    <name type="scientific">Ketobacter alkanivorans</name>
    <dbReference type="NCBI Taxonomy" id="1917421"/>
    <lineage>
        <taxon>Bacteria</taxon>
        <taxon>Pseudomonadati</taxon>
        <taxon>Pseudomonadota</taxon>
        <taxon>Gammaproteobacteria</taxon>
        <taxon>Pseudomonadales</taxon>
        <taxon>Ketobacteraceae</taxon>
        <taxon>Ketobacter</taxon>
    </lineage>
</organism>
<dbReference type="InterPro" id="IPR013094">
    <property type="entry name" value="AB_hydrolase_3"/>
</dbReference>
<dbReference type="Proteomes" id="UP000235116">
    <property type="component" value="Chromosome"/>
</dbReference>
<evidence type="ECO:0000256" key="2">
    <source>
        <dbReference type="ARBA" id="ARBA00022801"/>
    </source>
</evidence>
<name>A0A2K9LHQ5_9GAMM</name>
<dbReference type="AlphaFoldDB" id="A0A2K9LHQ5"/>
<evidence type="ECO:0000259" key="4">
    <source>
        <dbReference type="Pfam" id="PF07859"/>
    </source>
</evidence>
<dbReference type="SUPFAM" id="SSF53474">
    <property type="entry name" value="alpha/beta-Hydrolases"/>
    <property type="match status" value="1"/>
</dbReference>
<protein>
    <submittedName>
        <fullName evidence="5">Lipase</fullName>
    </submittedName>
</protein>
<evidence type="ECO:0000313" key="5">
    <source>
        <dbReference type="EMBL" id="AUM11035.1"/>
    </source>
</evidence>
<accession>A0A2K9LHQ5</accession>
<dbReference type="InterPro" id="IPR033140">
    <property type="entry name" value="Lipase_GDXG_put_SER_AS"/>
</dbReference>
<dbReference type="EMBL" id="CP022684">
    <property type="protein sequence ID" value="AUM11035.1"/>
    <property type="molecule type" value="Genomic_DNA"/>
</dbReference>
<keyword evidence="6" id="KW-1185">Reference proteome</keyword>
<dbReference type="Gene3D" id="3.40.50.1820">
    <property type="entry name" value="alpha/beta hydrolase"/>
    <property type="match status" value="1"/>
</dbReference>
<evidence type="ECO:0000313" key="6">
    <source>
        <dbReference type="Proteomes" id="UP000235116"/>
    </source>
</evidence>
<dbReference type="InterPro" id="IPR050300">
    <property type="entry name" value="GDXG_lipolytic_enzyme"/>
</dbReference>
<dbReference type="KEGG" id="kak:Kalk_00635"/>
<dbReference type="PROSITE" id="PS01174">
    <property type="entry name" value="LIPASE_GDXG_SER"/>
    <property type="match status" value="1"/>
</dbReference>
<evidence type="ECO:0000256" key="1">
    <source>
        <dbReference type="ARBA" id="ARBA00010515"/>
    </source>
</evidence>
<reference evidence="6" key="1">
    <citation type="submission" date="2017-08" db="EMBL/GenBank/DDBJ databases">
        <title>Direct submision.</title>
        <authorList>
            <person name="Kim S.-J."/>
            <person name="Rhee S.-K."/>
        </authorList>
    </citation>
    <scope>NUCLEOTIDE SEQUENCE [LARGE SCALE GENOMIC DNA]</scope>
    <source>
        <strain evidence="6">GI5</strain>
    </source>
</reference>
<comment type="similarity">
    <text evidence="1">Belongs to the 'GDXG' lipolytic enzyme family.</text>
</comment>
<dbReference type="InterPro" id="IPR029058">
    <property type="entry name" value="AB_hydrolase_fold"/>
</dbReference>
<gene>
    <name evidence="5" type="ORF">Kalk_00635</name>
</gene>
<dbReference type="GO" id="GO:0016787">
    <property type="term" value="F:hydrolase activity"/>
    <property type="evidence" value="ECO:0007669"/>
    <property type="project" value="UniProtKB-KW"/>
</dbReference>
<feature type="active site" evidence="3">
    <location>
        <position position="143"/>
    </location>
</feature>
<dbReference type="OrthoDB" id="5729797at2"/>
<feature type="domain" description="Alpha/beta hydrolase fold-3" evidence="4">
    <location>
        <begin position="72"/>
        <end position="269"/>
    </location>
</feature>
<evidence type="ECO:0000256" key="3">
    <source>
        <dbReference type="PROSITE-ProRule" id="PRU10038"/>
    </source>
</evidence>
<dbReference type="RefSeq" id="WP_101892377.1">
    <property type="nucleotide sequence ID" value="NZ_CP022684.1"/>
</dbReference>
<dbReference type="Pfam" id="PF07859">
    <property type="entry name" value="Abhydrolase_3"/>
    <property type="match status" value="1"/>
</dbReference>
<dbReference type="PANTHER" id="PTHR48081">
    <property type="entry name" value="AB HYDROLASE SUPERFAMILY PROTEIN C4A8.06C"/>
    <property type="match status" value="1"/>
</dbReference>
<dbReference type="PANTHER" id="PTHR48081:SF8">
    <property type="entry name" value="ALPHA_BETA HYDROLASE FOLD-3 DOMAIN-CONTAINING PROTEIN-RELATED"/>
    <property type="match status" value="1"/>
</dbReference>